<evidence type="ECO:0000256" key="5">
    <source>
        <dbReference type="ARBA" id="ARBA00023136"/>
    </source>
</evidence>
<dbReference type="Proteomes" id="UP000318815">
    <property type="component" value="Unassembled WGS sequence"/>
</dbReference>
<reference evidence="7 8" key="1">
    <citation type="submission" date="2019-08" db="EMBL/GenBank/DDBJ databases">
        <title>Whole genome sequencing of chitin degrading bacteria Chitinophaga pinensis YS16.</title>
        <authorList>
            <person name="Singh R.P."/>
            <person name="Manchanda G."/>
            <person name="Maurya I.K."/>
            <person name="Joshi N.K."/>
            <person name="Srivastava A.K."/>
        </authorList>
    </citation>
    <scope>NUCLEOTIDE SEQUENCE [LARGE SCALE GENOMIC DNA]</scope>
    <source>
        <strain evidence="7 8">YS-16</strain>
    </source>
</reference>
<sequence>MKSVSLNGYISRVRNSVFLRNVSTLAAGTVLSQLIIFGASPFLTRIYSPVDFGVLALFTSVSMLAAILSTGRYELAIGLPEQDEEAINVVALTVLNSFMMAVFYIVVILLLRQSSWSVLQASSLLHQPVVFLVPVYTFMTAAFSSQTYWNQRRKSYKEISTSLVTQAVVATAINIVLGLIGLSAWGLIAGLLMGQLGANLFLLVKMIREKSFRGVKAAKIKEVAVRFVNFPKYMTFSGALLTTSQQVVPIIFSFLFNAVVVGFFSLANRMLRVPNIVLTTSIGNVFRNDAIDSIRDKGSCEQLYKATLRKLTLLSLPIYLVLWIISPFLFVIFFGKDWESSGYFARIICIMLALDFIATPLSNLFNVIGRQKAYMRLQLCNTVIGVGALWAGAKFFNDAYMSISLFTLTNCVFSLVAIYITYQYSKEQYKI</sequence>
<feature type="transmembrane region" description="Helical" evidence="6">
    <location>
        <begin position="46"/>
        <end position="68"/>
    </location>
</feature>
<comment type="subcellular location">
    <subcellularLocation>
        <location evidence="1">Cell membrane</location>
        <topology evidence="1">Multi-pass membrane protein</topology>
    </subcellularLocation>
</comment>
<feature type="transmembrane region" description="Helical" evidence="6">
    <location>
        <begin position="399"/>
        <end position="422"/>
    </location>
</feature>
<dbReference type="OrthoDB" id="109075at2"/>
<evidence type="ECO:0000256" key="2">
    <source>
        <dbReference type="ARBA" id="ARBA00022475"/>
    </source>
</evidence>
<feature type="transmembrane region" description="Helical" evidence="6">
    <location>
        <begin position="131"/>
        <end position="149"/>
    </location>
</feature>
<evidence type="ECO:0000256" key="3">
    <source>
        <dbReference type="ARBA" id="ARBA00022692"/>
    </source>
</evidence>
<evidence type="ECO:0000313" key="7">
    <source>
        <dbReference type="EMBL" id="TWV99414.1"/>
    </source>
</evidence>
<organism evidence="7 8">
    <name type="scientific">Chitinophaga pinensis</name>
    <dbReference type="NCBI Taxonomy" id="79329"/>
    <lineage>
        <taxon>Bacteria</taxon>
        <taxon>Pseudomonadati</taxon>
        <taxon>Bacteroidota</taxon>
        <taxon>Chitinophagia</taxon>
        <taxon>Chitinophagales</taxon>
        <taxon>Chitinophagaceae</taxon>
        <taxon>Chitinophaga</taxon>
    </lineage>
</organism>
<dbReference type="Pfam" id="PF13440">
    <property type="entry name" value="Polysacc_synt_3"/>
    <property type="match status" value="1"/>
</dbReference>
<feature type="transmembrane region" description="Helical" evidence="6">
    <location>
        <begin position="341"/>
        <end position="361"/>
    </location>
</feature>
<keyword evidence="4 6" id="KW-1133">Transmembrane helix</keyword>
<dbReference type="GO" id="GO:0005886">
    <property type="term" value="C:plasma membrane"/>
    <property type="evidence" value="ECO:0007669"/>
    <property type="project" value="UniProtKB-SubCell"/>
</dbReference>
<evidence type="ECO:0000313" key="8">
    <source>
        <dbReference type="Proteomes" id="UP000318815"/>
    </source>
</evidence>
<proteinExistence type="predicted"/>
<keyword evidence="8" id="KW-1185">Reference proteome</keyword>
<dbReference type="PANTHER" id="PTHR30250:SF28">
    <property type="entry name" value="POLYSACCHARIDE BIOSYNTHESIS PROTEIN"/>
    <property type="match status" value="1"/>
</dbReference>
<keyword evidence="5 6" id="KW-0472">Membrane</keyword>
<dbReference type="EMBL" id="VOHS01000016">
    <property type="protein sequence ID" value="TWV99414.1"/>
    <property type="molecule type" value="Genomic_DNA"/>
</dbReference>
<comment type="caution">
    <text evidence="7">The sequence shown here is derived from an EMBL/GenBank/DDBJ whole genome shotgun (WGS) entry which is preliminary data.</text>
</comment>
<gene>
    <name evidence="7" type="ORF">FEF09_16880</name>
</gene>
<keyword evidence="3 6" id="KW-0812">Transmembrane</keyword>
<feature type="transmembrane region" description="Helical" evidence="6">
    <location>
        <begin position="161"/>
        <end position="180"/>
    </location>
</feature>
<keyword evidence="2" id="KW-1003">Cell membrane</keyword>
<feature type="transmembrane region" description="Helical" evidence="6">
    <location>
        <begin position="89"/>
        <end position="111"/>
    </location>
</feature>
<dbReference type="PANTHER" id="PTHR30250">
    <property type="entry name" value="PST FAMILY PREDICTED COLANIC ACID TRANSPORTER"/>
    <property type="match status" value="1"/>
</dbReference>
<evidence type="ECO:0000256" key="6">
    <source>
        <dbReference type="SAM" id="Phobius"/>
    </source>
</evidence>
<evidence type="ECO:0000256" key="4">
    <source>
        <dbReference type="ARBA" id="ARBA00022989"/>
    </source>
</evidence>
<feature type="transmembrane region" description="Helical" evidence="6">
    <location>
        <begin position="311"/>
        <end position="335"/>
    </location>
</feature>
<feature type="transmembrane region" description="Helical" evidence="6">
    <location>
        <begin position="373"/>
        <end position="393"/>
    </location>
</feature>
<feature type="transmembrane region" description="Helical" evidence="6">
    <location>
        <begin position="247"/>
        <end position="267"/>
    </location>
</feature>
<accession>A0A5C6LPN8</accession>
<feature type="transmembrane region" description="Helical" evidence="6">
    <location>
        <begin position="21"/>
        <end position="40"/>
    </location>
</feature>
<name>A0A5C6LPN8_9BACT</name>
<dbReference type="InterPro" id="IPR050833">
    <property type="entry name" value="Poly_Biosynth_Transport"/>
</dbReference>
<dbReference type="AlphaFoldDB" id="A0A5C6LPN8"/>
<protein>
    <submittedName>
        <fullName evidence="7">Oligosaccharide flippase family protein</fullName>
    </submittedName>
</protein>
<evidence type="ECO:0000256" key="1">
    <source>
        <dbReference type="ARBA" id="ARBA00004651"/>
    </source>
</evidence>